<dbReference type="InterPro" id="IPR016166">
    <property type="entry name" value="FAD-bd_PCMH"/>
</dbReference>
<name>A0AAJ0G484_9HYPO</name>
<organism evidence="6 7">
    <name type="scientific">Conoideocrella luteorostrata</name>
    <dbReference type="NCBI Taxonomy" id="1105319"/>
    <lineage>
        <taxon>Eukaryota</taxon>
        <taxon>Fungi</taxon>
        <taxon>Dikarya</taxon>
        <taxon>Ascomycota</taxon>
        <taxon>Pezizomycotina</taxon>
        <taxon>Sordariomycetes</taxon>
        <taxon>Hypocreomycetidae</taxon>
        <taxon>Hypocreales</taxon>
        <taxon>Clavicipitaceae</taxon>
        <taxon>Conoideocrella</taxon>
    </lineage>
</organism>
<accession>A0AAJ0G484</accession>
<dbReference type="PANTHER" id="PTHR42973:SF7">
    <property type="entry name" value="FAD-BINDING PCMH-TYPE DOMAIN-CONTAINING PROTEIN"/>
    <property type="match status" value="1"/>
</dbReference>
<keyword evidence="2" id="KW-0285">Flavoprotein</keyword>
<dbReference type="Gene3D" id="3.40.462.20">
    <property type="match status" value="1"/>
</dbReference>
<sequence>MASFTAYAEHRHKVIPFNLAQDANTGGNKLIKALIGNVLGLKLFTRTSPQFESLRAVYNLLVTAQPLVICRPQSIAQIQGIVKTVAGSGTQIAVRCGGHDVWGRGCVADSVLIDMREMDTQVLAEDKQSITVGGGTTSDNFVGFLDTHGLCTAQGTAGQVGWTGWAMSGGYGLFMDYIGLGVDNMVGAKVVTADGNVVQADEELLWGIRGAGGSLGIVVETQVKVYPLAKTIAGFIAYAWDDAEKVLLGLQALLDEGVPDAFCVQMGWMKSEWGLSMTLLFFWPDPDVEEGWKWMNKAASLGTVVVNTTKESKMPLIDQNSPYCYLSSDNLYMHTNVTSATYQQFQNIITEPLNEPANVYTRGISFSRFTPATISRLLKQTEAIPDGRQHNMVAHIVHGKGARPNVASCFGTRKPHVLLHINAIGETSEMKDSAAWADEVVSSINATGEAITPPYVSFMGEDEDTRETFGPNWERLKALKKRVDGTNIFSTAQPKIPVE</sequence>
<dbReference type="SUPFAM" id="SSF55103">
    <property type="entry name" value="FAD-linked oxidases, C-terminal domain"/>
    <property type="match status" value="1"/>
</dbReference>
<dbReference type="GO" id="GO:0071949">
    <property type="term" value="F:FAD binding"/>
    <property type="evidence" value="ECO:0007669"/>
    <property type="project" value="InterPro"/>
</dbReference>
<keyword evidence="4" id="KW-0560">Oxidoreductase</keyword>
<dbReference type="Proteomes" id="UP001251528">
    <property type="component" value="Unassembled WGS sequence"/>
</dbReference>
<dbReference type="InterPro" id="IPR036318">
    <property type="entry name" value="FAD-bd_PCMH-like_sf"/>
</dbReference>
<gene>
    <name evidence="6" type="ORF">QQS21_000001</name>
</gene>
<dbReference type="Gene3D" id="3.30.43.10">
    <property type="entry name" value="Uridine Diphospho-n-acetylenolpyruvylglucosamine Reductase, domain 2"/>
    <property type="match status" value="1"/>
</dbReference>
<reference evidence="6" key="1">
    <citation type="submission" date="2023-06" db="EMBL/GenBank/DDBJ databases">
        <title>Conoideocrella luteorostrata (Hypocreales: Clavicipitaceae), a potential biocontrol fungus for elongate hemlock scale in United States Christmas tree production areas.</title>
        <authorList>
            <person name="Barrett H."/>
            <person name="Lovett B."/>
            <person name="Macias A.M."/>
            <person name="Stajich J.E."/>
            <person name="Kasson M.T."/>
        </authorList>
    </citation>
    <scope>NUCLEOTIDE SEQUENCE</scope>
    <source>
        <strain evidence="6">ARSEF 14590</strain>
    </source>
</reference>
<dbReference type="PANTHER" id="PTHR42973">
    <property type="entry name" value="BINDING OXIDOREDUCTASE, PUTATIVE (AFU_ORTHOLOGUE AFUA_1G17690)-RELATED"/>
    <property type="match status" value="1"/>
</dbReference>
<dbReference type="InterPro" id="IPR016167">
    <property type="entry name" value="FAD-bd_PCMH_sub1"/>
</dbReference>
<evidence type="ECO:0000256" key="3">
    <source>
        <dbReference type="ARBA" id="ARBA00022827"/>
    </source>
</evidence>
<dbReference type="Gene3D" id="3.30.465.10">
    <property type="match status" value="1"/>
</dbReference>
<evidence type="ECO:0000256" key="4">
    <source>
        <dbReference type="ARBA" id="ARBA00023002"/>
    </source>
</evidence>
<dbReference type="InterPro" id="IPR016164">
    <property type="entry name" value="FAD-linked_Oxase-like_C"/>
</dbReference>
<dbReference type="InterPro" id="IPR006094">
    <property type="entry name" value="Oxid_FAD_bind_N"/>
</dbReference>
<comment type="similarity">
    <text evidence="1">Belongs to the oxygen-dependent FAD-linked oxidoreductase family.</text>
</comment>
<evidence type="ECO:0000313" key="6">
    <source>
        <dbReference type="EMBL" id="KAK2616913.1"/>
    </source>
</evidence>
<keyword evidence="3" id="KW-0274">FAD</keyword>
<dbReference type="Pfam" id="PF01565">
    <property type="entry name" value="FAD_binding_4"/>
    <property type="match status" value="1"/>
</dbReference>
<dbReference type="Pfam" id="PF08031">
    <property type="entry name" value="BBE"/>
    <property type="match status" value="1"/>
</dbReference>
<protein>
    <recommendedName>
        <fullName evidence="5">FAD-binding PCMH-type domain-containing protein</fullName>
    </recommendedName>
</protein>
<dbReference type="SUPFAM" id="SSF56176">
    <property type="entry name" value="FAD-binding/transporter-associated domain-like"/>
    <property type="match status" value="1"/>
</dbReference>
<dbReference type="GO" id="GO:0016491">
    <property type="term" value="F:oxidoreductase activity"/>
    <property type="evidence" value="ECO:0007669"/>
    <property type="project" value="UniProtKB-KW"/>
</dbReference>
<proteinExistence type="inferred from homology"/>
<evidence type="ECO:0000256" key="1">
    <source>
        <dbReference type="ARBA" id="ARBA00005466"/>
    </source>
</evidence>
<evidence type="ECO:0000313" key="7">
    <source>
        <dbReference type="Proteomes" id="UP001251528"/>
    </source>
</evidence>
<dbReference type="PROSITE" id="PS51387">
    <property type="entry name" value="FAD_PCMH"/>
    <property type="match status" value="1"/>
</dbReference>
<keyword evidence="7" id="KW-1185">Reference proteome</keyword>
<feature type="domain" description="FAD-binding PCMH-type" evidence="5">
    <location>
        <begin position="62"/>
        <end position="228"/>
    </location>
</feature>
<dbReference type="AlphaFoldDB" id="A0AAJ0G484"/>
<dbReference type="InterPro" id="IPR050416">
    <property type="entry name" value="FAD-linked_Oxidoreductase"/>
</dbReference>
<evidence type="ECO:0000256" key="2">
    <source>
        <dbReference type="ARBA" id="ARBA00022630"/>
    </source>
</evidence>
<evidence type="ECO:0000259" key="5">
    <source>
        <dbReference type="PROSITE" id="PS51387"/>
    </source>
</evidence>
<dbReference type="EMBL" id="JASWJB010000001">
    <property type="protein sequence ID" value="KAK2616913.1"/>
    <property type="molecule type" value="Genomic_DNA"/>
</dbReference>
<comment type="caution">
    <text evidence="6">The sequence shown here is derived from an EMBL/GenBank/DDBJ whole genome shotgun (WGS) entry which is preliminary data.</text>
</comment>
<dbReference type="InterPro" id="IPR016169">
    <property type="entry name" value="FAD-bd_PCMH_sub2"/>
</dbReference>
<dbReference type="InterPro" id="IPR012951">
    <property type="entry name" value="BBE"/>
</dbReference>